<name>K1UF91_9ZZZZ</name>
<reference evidence="1" key="1">
    <citation type="journal article" date="2013" name="Environ. Microbiol.">
        <title>Microbiota from the distal guts of lean and obese adolescents exhibit partial functional redundancy besides clear differences in community structure.</title>
        <authorList>
            <person name="Ferrer M."/>
            <person name="Ruiz A."/>
            <person name="Lanza F."/>
            <person name="Haange S.B."/>
            <person name="Oberbach A."/>
            <person name="Till H."/>
            <person name="Bargiela R."/>
            <person name="Campoy C."/>
            <person name="Segura M.T."/>
            <person name="Richter M."/>
            <person name="von Bergen M."/>
            <person name="Seifert J."/>
            <person name="Suarez A."/>
        </authorList>
    </citation>
    <scope>NUCLEOTIDE SEQUENCE</scope>
</reference>
<sequence>DIILFHPYDRWGFSTMTPEQNELYLKYTAARFSAFRNIWWAFANEYDLIKNKSIEDWEQYAQIIVESDPYDHLRSIHNGNLFYDHQSHG</sequence>
<dbReference type="Gene3D" id="3.20.20.80">
    <property type="entry name" value="Glycosidases"/>
    <property type="match status" value="1"/>
</dbReference>
<dbReference type="AlphaFoldDB" id="K1UF91"/>
<evidence type="ECO:0008006" key="2">
    <source>
        <dbReference type="Google" id="ProtNLM"/>
    </source>
</evidence>
<gene>
    <name evidence="1" type="ORF">LEA_01030</name>
</gene>
<protein>
    <recommendedName>
        <fullName evidence="2">DUF4038 domain-containing protein</fullName>
    </recommendedName>
</protein>
<feature type="non-terminal residue" evidence="1">
    <location>
        <position position="1"/>
    </location>
</feature>
<dbReference type="EMBL" id="AJWY01000729">
    <property type="protein sequence ID" value="EKC80778.1"/>
    <property type="molecule type" value="Genomic_DNA"/>
</dbReference>
<accession>K1UF91</accession>
<comment type="caution">
    <text evidence="1">The sequence shown here is derived from an EMBL/GenBank/DDBJ whole genome shotgun (WGS) entry which is preliminary data.</text>
</comment>
<evidence type="ECO:0000313" key="1">
    <source>
        <dbReference type="EMBL" id="EKC80778.1"/>
    </source>
</evidence>
<organism evidence="1">
    <name type="scientific">human gut metagenome</name>
    <dbReference type="NCBI Taxonomy" id="408170"/>
    <lineage>
        <taxon>unclassified sequences</taxon>
        <taxon>metagenomes</taxon>
        <taxon>organismal metagenomes</taxon>
    </lineage>
</organism>
<proteinExistence type="predicted"/>